<dbReference type="RefSeq" id="WP_142004176.1">
    <property type="nucleotide sequence ID" value="NZ_CAJTBP010000001.1"/>
</dbReference>
<keyword evidence="5" id="KW-1185">Reference proteome</keyword>
<dbReference type="InterPro" id="IPR015797">
    <property type="entry name" value="NUDIX_hydrolase-like_dom_sf"/>
</dbReference>
<reference evidence="4 5" key="1">
    <citation type="submission" date="2019-06" db="EMBL/GenBank/DDBJ databases">
        <title>Sequencing the genomes of 1000 actinobacteria strains.</title>
        <authorList>
            <person name="Klenk H.-P."/>
        </authorList>
    </citation>
    <scope>NUCLEOTIDE SEQUENCE [LARGE SCALE GENOMIC DNA]</scope>
    <source>
        <strain evidence="4 5">DSM 24617</strain>
    </source>
</reference>
<dbReference type="EMBL" id="VFOK01000001">
    <property type="protein sequence ID" value="TQL32020.1"/>
    <property type="molecule type" value="Genomic_DNA"/>
</dbReference>
<feature type="domain" description="Nudix hydrolase" evidence="3">
    <location>
        <begin position="19"/>
        <end position="151"/>
    </location>
</feature>
<dbReference type="SUPFAM" id="SSF55811">
    <property type="entry name" value="Nudix"/>
    <property type="match status" value="1"/>
</dbReference>
<dbReference type="Gene3D" id="3.90.79.10">
    <property type="entry name" value="Nucleoside Triphosphate Pyrophosphohydrolase"/>
    <property type="match status" value="1"/>
</dbReference>
<dbReference type="PANTHER" id="PTHR43046">
    <property type="entry name" value="GDP-MANNOSE MANNOSYL HYDROLASE"/>
    <property type="match status" value="1"/>
</dbReference>
<dbReference type="CDD" id="cd18879">
    <property type="entry name" value="NUDIX_Hydrolase"/>
    <property type="match status" value="1"/>
</dbReference>
<dbReference type="OrthoDB" id="9814308at2"/>
<evidence type="ECO:0000313" key="5">
    <source>
        <dbReference type="Proteomes" id="UP000318336"/>
    </source>
</evidence>
<sequence>MPIPEYVADLREHVGTRLLWLPGTSAYVLRQVDGRQQVLLVRRSDNGLWTPVTGICDPGEEPDVTAEREVLEETCVQVEVERLLAVSSLIPMEYPNGDRCQYLDHAFRCRWVAGEPRVGDEESSDVRWFDVTDLPPLLPRFERQLAMALADDGPVLFGKAQRVR</sequence>
<dbReference type="InterPro" id="IPR000086">
    <property type="entry name" value="NUDIX_hydrolase_dom"/>
</dbReference>
<dbReference type="PROSITE" id="PS51462">
    <property type="entry name" value="NUDIX"/>
    <property type="match status" value="1"/>
</dbReference>
<dbReference type="PANTHER" id="PTHR43046:SF16">
    <property type="entry name" value="ADP-RIBOSE PYROPHOSPHATASE YJHB-RELATED"/>
    <property type="match status" value="1"/>
</dbReference>
<keyword evidence="2" id="KW-0378">Hydrolase</keyword>
<evidence type="ECO:0000256" key="2">
    <source>
        <dbReference type="ARBA" id="ARBA00022801"/>
    </source>
</evidence>
<comment type="cofactor">
    <cofactor evidence="1">
        <name>Mg(2+)</name>
        <dbReference type="ChEBI" id="CHEBI:18420"/>
    </cofactor>
</comment>
<dbReference type="Proteomes" id="UP000318336">
    <property type="component" value="Unassembled WGS sequence"/>
</dbReference>
<evidence type="ECO:0000259" key="3">
    <source>
        <dbReference type="PROSITE" id="PS51462"/>
    </source>
</evidence>
<proteinExistence type="predicted"/>
<dbReference type="AlphaFoldDB" id="A0A542X881"/>
<name>A0A542X881_9MICO</name>
<evidence type="ECO:0000313" key="4">
    <source>
        <dbReference type="EMBL" id="TQL32020.1"/>
    </source>
</evidence>
<dbReference type="Pfam" id="PF00293">
    <property type="entry name" value="NUDIX"/>
    <property type="match status" value="1"/>
</dbReference>
<evidence type="ECO:0000256" key="1">
    <source>
        <dbReference type="ARBA" id="ARBA00001946"/>
    </source>
</evidence>
<dbReference type="GO" id="GO:0016787">
    <property type="term" value="F:hydrolase activity"/>
    <property type="evidence" value="ECO:0007669"/>
    <property type="project" value="UniProtKB-KW"/>
</dbReference>
<protein>
    <submittedName>
        <fullName evidence="4">ADP-ribose pyrophosphatase YjhB (NUDIX family)</fullName>
    </submittedName>
</protein>
<comment type="caution">
    <text evidence="4">The sequence shown here is derived from an EMBL/GenBank/DDBJ whole genome shotgun (WGS) entry which is preliminary data.</text>
</comment>
<accession>A0A542X881</accession>
<gene>
    <name evidence="4" type="ORF">FB554_0135</name>
</gene>
<organism evidence="4 5">
    <name type="scientific">Barrientosiimonas humi</name>
    <dbReference type="NCBI Taxonomy" id="999931"/>
    <lineage>
        <taxon>Bacteria</taxon>
        <taxon>Bacillati</taxon>
        <taxon>Actinomycetota</taxon>
        <taxon>Actinomycetes</taxon>
        <taxon>Micrococcales</taxon>
        <taxon>Dermacoccaceae</taxon>
        <taxon>Barrientosiimonas</taxon>
    </lineage>
</organism>